<reference evidence="2 3" key="1">
    <citation type="submission" date="2020-08" db="EMBL/GenBank/DDBJ databases">
        <title>Sequencing the genomes of 1000 actinobacteria strains.</title>
        <authorList>
            <person name="Klenk H.-P."/>
        </authorList>
    </citation>
    <scope>NUCLEOTIDE SEQUENCE [LARGE SCALE GENOMIC DNA]</scope>
    <source>
        <strain evidence="2 3">DSM 28967</strain>
    </source>
</reference>
<dbReference type="RefSeq" id="WP_184798041.1">
    <property type="nucleotide sequence ID" value="NZ_JACHMY010000001.1"/>
</dbReference>
<keyword evidence="1" id="KW-0732">Signal</keyword>
<organism evidence="2 3">
    <name type="scientific">Kribbella italica</name>
    <dbReference type="NCBI Taxonomy" id="1540520"/>
    <lineage>
        <taxon>Bacteria</taxon>
        <taxon>Bacillati</taxon>
        <taxon>Actinomycetota</taxon>
        <taxon>Actinomycetes</taxon>
        <taxon>Propionibacteriales</taxon>
        <taxon>Kribbellaceae</taxon>
        <taxon>Kribbella</taxon>
    </lineage>
</organism>
<evidence type="ECO:0000313" key="2">
    <source>
        <dbReference type="EMBL" id="MBB5837770.1"/>
    </source>
</evidence>
<feature type="chain" id="PRO_5030869654" evidence="1">
    <location>
        <begin position="29"/>
        <end position="73"/>
    </location>
</feature>
<keyword evidence="3" id="KW-1185">Reference proteome</keyword>
<dbReference type="EMBL" id="JACHMY010000001">
    <property type="protein sequence ID" value="MBB5837770.1"/>
    <property type="molecule type" value="Genomic_DNA"/>
</dbReference>
<accession>A0A7W9J9B5</accession>
<dbReference type="AlphaFoldDB" id="A0A7W9J9B5"/>
<name>A0A7W9J9B5_9ACTN</name>
<feature type="signal peptide" evidence="1">
    <location>
        <begin position="1"/>
        <end position="28"/>
    </location>
</feature>
<evidence type="ECO:0000256" key="1">
    <source>
        <dbReference type="SAM" id="SignalP"/>
    </source>
</evidence>
<sequence>MKHTLRSIGAAIAVLAGAALIATSAAGAASAGNPWHGVSDGFHNSGLSAGHPWDVGSDGFHGTGLSAGHPWHG</sequence>
<gene>
    <name evidence="2" type="ORF">HDA39_004504</name>
</gene>
<dbReference type="Proteomes" id="UP000549971">
    <property type="component" value="Unassembled WGS sequence"/>
</dbReference>
<evidence type="ECO:0000313" key="3">
    <source>
        <dbReference type="Proteomes" id="UP000549971"/>
    </source>
</evidence>
<protein>
    <submittedName>
        <fullName evidence="2">Uncharacterized protein</fullName>
    </submittedName>
</protein>
<proteinExistence type="predicted"/>
<comment type="caution">
    <text evidence="2">The sequence shown here is derived from an EMBL/GenBank/DDBJ whole genome shotgun (WGS) entry which is preliminary data.</text>
</comment>